<dbReference type="Gene3D" id="3.30.342.10">
    <property type="entry name" value="DNA Polymerase, chain B, domain 1"/>
    <property type="match status" value="1"/>
</dbReference>
<name>A0A8J8TEP9_9ARCH</name>
<accession>A0A8J8TEP9</accession>
<dbReference type="InterPro" id="IPR006133">
    <property type="entry name" value="DNA-dir_DNA_pol_B_exonuc"/>
</dbReference>
<gene>
    <name evidence="11" type="ORF">A3207_02465</name>
</gene>
<evidence type="ECO:0000256" key="3">
    <source>
        <dbReference type="ARBA" id="ARBA00022695"/>
    </source>
</evidence>
<dbReference type="InterPro" id="IPR006134">
    <property type="entry name" value="DNA-dir_DNA_pol_B_multi_dom"/>
</dbReference>
<keyword evidence="3 7" id="KW-0548">Nucleotidyltransferase</keyword>
<dbReference type="Gene3D" id="3.30.420.10">
    <property type="entry name" value="Ribonuclease H-like superfamily/Ribonuclease H"/>
    <property type="match status" value="1"/>
</dbReference>
<dbReference type="InterPro" id="IPR017964">
    <property type="entry name" value="DNA-dir_DNA_pol_B_CS"/>
</dbReference>
<evidence type="ECO:0000256" key="1">
    <source>
        <dbReference type="ARBA" id="ARBA00005755"/>
    </source>
</evidence>
<dbReference type="GO" id="GO:0003887">
    <property type="term" value="F:DNA-directed DNA polymerase activity"/>
    <property type="evidence" value="ECO:0007669"/>
    <property type="project" value="UniProtKB-KW"/>
</dbReference>
<reference evidence="11" key="1">
    <citation type="submission" date="2016-03" db="EMBL/GenBank/DDBJ databases">
        <authorList>
            <person name="Borrel G."/>
            <person name="Mccann A."/>
            <person name="O'Toole P.W."/>
        </authorList>
    </citation>
    <scope>NUCLEOTIDE SEQUENCE</scope>
    <source>
        <strain evidence="11">183</strain>
    </source>
</reference>
<evidence type="ECO:0000256" key="4">
    <source>
        <dbReference type="ARBA" id="ARBA00022932"/>
    </source>
</evidence>
<feature type="domain" description="DNA-directed DNA polymerase family B multifunctional" evidence="9">
    <location>
        <begin position="351"/>
        <end position="750"/>
    </location>
</feature>
<dbReference type="Gene3D" id="1.10.132.60">
    <property type="entry name" value="DNA polymerase family B, C-terminal domain"/>
    <property type="match status" value="1"/>
</dbReference>
<evidence type="ECO:0000313" key="12">
    <source>
        <dbReference type="Proteomes" id="UP000752814"/>
    </source>
</evidence>
<dbReference type="Gene3D" id="3.90.1600.10">
    <property type="entry name" value="Palm domain of DNA polymerase"/>
    <property type="match status" value="1"/>
</dbReference>
<evidence type="ECO:0000256" key="7">
    <source>
        <dbReference type="RuleBase" id="RU000442"/>
    </source>
</evidence>
<dbReference type="PANTHER" id="PTHR10322:SF23">
    <property type="entry name" value="DNA POLYMERASE DELTA CATALYTIC SUBUNIT"/>
    <property type="match status" value="1"/>
</dbReference>
<sequence length="802" mass="91823">MDKWNVRLLSAGYKRIEDDLRIELYGITDDGRSICIYYKGFGPYFEVIEPSEELLTELSNDENVKSIERLDIFIRGKIKKAAKVFVTYPWLVPDFRSRIKSNFEVVAADIPFHHRFLYDVNMNACFCVEGEEVAGESSTDLTVNMGEGPSFKNIEPFNPDLKILSFDIENSIKEGTILAICYVTEENGVMKYHEPIHGDERSIIDNFTKIIQKEDPDVITGYNIDNYDIPTIMERGSISKAGKLLWGRDYSEPKKVGKRGWKITGRLVVDAWWSAKMQLRPKQETLNHIAKTYLGEEKLDVDPSHMDEEWANNKEKVLEYCKKDAELALKIVDYLEALRKLMDLSAVSKLPLEDVHTSGSSTLIDSILIREADRTLPPTAVPMTSTMNNDEDAIEGGYVHDIEPGLYHWVIVLDFKSMYPSLIIRNNICFTTLNPEGTIVAPNGAKFLSKDVKEGLLPRILTELMKQRDEIKKKMKESKTPDEYRYYDGLQNAVKVLMNAFYGVFASSFYRFTDHDIGSAITGFARETVKRLITELNEKGLKVVYSDTDSLFIQSPYQNLEDTVKFGKETAEKFSQEVSQMEFEKVLEPLFSHGKKKRYVGRSVWPENKMLIRGYEIRRSDAFEYQSNCLMSVFEKVLDDNPQEAIKIAKESVSRVLSGDVPIEDLVISRTSKSFNSYKDPDTQVNVIAAKKMISLGYDFTPGMKVSWIVTDSKKTPQEVEPYVSGRPFTYRPDYRYYAERLAQTLARVTEFFGWSEKDLIMGSQQVTLFDSSFEENPVISQKKSKPASKKTSKTTSLNDFF</sequence>
<dbReference type="InterPro" id="IPR043502">
    <property type="entry name" value="DNA/RNA_pol_sf"/>
</dbReference>
<dbReference type="InterPro" id="IPR050240">
    <property type="entry name" value="DNA_pol_type-B"/>
</dbReference>
<dbReference type="Gene3D" id="1.10.287.690">
    <property type="entry name" value="Helix hairpin bin"/>
    <property type="match status" value="1"/>
</dbReference>
<protein>
    <recommendedName>
        <fullName evidence="7">DNA polymerase</fullName>
        <ecNumber evidence="7">2.7.7.7</ecNumber>
    </recommendedName>
</protein>
<dbReference type="EC" id="2.7.7.7" evidence="7"/>
<comment type="similarity">
    <text evidence="1 7">Belongs to the DNA polymerase type-B family.</text>
</comment>
<keyword evidence="7" id="KW-0235">DNA replication</keyword>
<dbReference type="RefSeq" id="WP_400203958.1">
    <property type="nucleotide sequence ID" value="NZ_CAYAYE010000002.1"/>
</dbReference>
<dbReference type="InterPro" id="IPR023211">
    <property type="entry name" value="DNA_pol_palm_dom_sf"/>
</dbReference>
<keyword evidence="4 7" id="KW-0239">DNA-directed DNA polymerase</keyword>
<proteinExistence type="inferred from homology"/>
<dbReference type="GO" id="GO:0003677">
    <property type="term" value="F:DNA binding"/>
    <property type="evidence" value="ECO:0007669"/>
    <property type="project" value="UniProtKB-KW"/>
</dbReference>
<dbReference type="SUPFAM" id="SSF53098">
    <property type="entry name" value="Ribonuclease H-like"/>
    <property type="match status" value="1"/>
</dbReference>
<dbReference type="Proteomes" id="UP000752814">
    <property type="component" value="Unassembled WGS sequence"/>
</dbReference>
<keyword evidence="5 7" id="KW-0238">DNA-binding</keyword>
<evidence type="ECO:0000256" key="8">
    <source>
        <dbReference type="SAM" id="MobiDB-lite"/>
    </source>
</evidence>
<organism evidence="11 12">
    <name type="scientific">Candidatus Methanomassiliicoccus intestinalis</name>
    <dbReference type="NCBI Taxonomy" id="1406512"/>
    <lineage>
        <taxon>Archaea</taxon>
        <taxon>Methanobacteriati</taxon>
        <taxon>Thermoplasmatota</taxon>
        <taxon>Thermoplasmata</taxon>
        <taxon>Methanomassiliicoccales</taxon>
        <taxon>Methanomassiliicoccaceae</taxon>
        <taxon>Methanomassiliicoccus</taxon>
    </lineage>
</organism>
<feature type="domain" description="DNA-directed DNA polymerase family B exonuclease" evidence="10">
    <location>
        <begin position="105"/>
        <end position="288"/>
    </location>
</feature>
<evidence type="ECO:0000259" key="9">
    <source>
        <dbReference type="Pfam" id="PF00136"/>
    </source>
</evidence>
<feature type="compositionally biased region" description="Basic residues" evidence="8">
    <location>
        <begin position="783"/>
        <end position="793"/>
    </location>
</feature>
<dbReference type="PROSITE" id="PS00116">
    <property type="entry name" value="DNA_POLYMERASE_B"/>
    <property type="match status" value="1"/>
</dbReference>
<dbReference type="InterPro" id="IPR012337">
    <property type="entry name" value="RNaseH-like_sf"/>
</dbReference>
<dbReference type="SMART" id="SM00486">
    <property type="entry name" value="POLBc"/>
    <property type="match status" value="1"/>
</dbReference>
<evidence type="ECO:0000256" key="2">
    <source>
        <dbReference type="ARBA" id="ARBA00022679"/>
    </source>
</evidence>
<dbReference type="InterPro" id="IPR036397">
    <property type="entry name" value="RNaseH_sf"/>
</dbReference>
<feature type="region of interest" description="Disordered" evidence="8">
    <location>
        <begin position="777"/>
        <end position="802"/>
    </location>
</feature>
<dbReference type="InterPro" id="IPR006172">
    <property type="entry name" value="DNA-dir_DNA_pol_B"/>
</dbReference>
<dbReference type="PANTHER" id="PTHR10322">
    <property type="entry name" value="DNA POLYMERASE CATALYTIC SUBUNIT"/>
    <property type="match status" value="1"/>
</dbReference>
<evidence type="ECO:0000313" key="11">
    <source>
        <dbReference type="EMBL" id="TQS82830.1"/>
    </source>
</evidence>
<dbReference type="CDD" id="cd00145">
    <property type="entry name" value="POLBc"/>
    <property type="match status" value="1"/>
</dbReference>
<dbReference type="PRINTS" id="PR00106">
    <property type="entry name" value="DNAPOLB"/>
</dbReference>
<dbReference type="SUPFAM" id="SSF56672">
    <property type="entry name" value="DNA/RNA polymerases"/>
    <property type="match status" value="1"/>
</dbReference>
<comment type="catalytic activity">
    <reaction evidence="6 7">
        <text>DNA(n) + a 2'-deoxyribonucleoside 5'-triphosphate = DNA(n+1) + diphosphate</text>
        <dbReference type="Rhea" id="RHEA:22508"/>
        <dbReference type="Rhea" id="RHEA-COMP:17339"/>
        <dbReference type="Rhea" id="RHEA-COMP:17340"/>
        <dbReference type="ChEBI" id="CHEBI:33019"/>
        <dbReference type="ChEBI" id="CHEBI:61560"/>
        <dbReference type="ChEBI" id="CHEBI:173112"/>
        <dbReference type="EC" id="2.7.7.7"/>
    </reaction>
</comment>
<evidence type="ECO:0000256" key="6">
    <source>
        <dbReference type="ARBA" id="ARBA00049244"/>
    </source>
</evidence>
<dbReference type="InterPro" id="IPR042087">
    <property type="entry name" value="DNA_pol_B_thumb"/>
</dbReference>
<comment type="caution">
    <text evidence="11">The sequence shown here is derived from an EMBL/GenBank/DDBJ whole genome shotgun (WGS) entry which is preliminary data.</text>
</comment>
<evidence type="ECO:0000256" key="5">
    <source>
        <dbReference type="ARBA" id="ARBA00023125"/>
    </source>
</evidence>
<dbReference type="AlphaFoldDB" id="A0A8J8TEP9"/>
<evidence type="ECO:0000259" key="10">
    <source>
        <dbReference type="Pfam" id="PF03104"/>
    </source>
</evidence>
<dbReference type="GO" id="GO:0000166">
    <property type="term" value="F:nucleotide binding"/>
    <property type="evidence" value="ECO:0007669"/>
    <property type="project" value="InterPro"/>
</dbReference>
<dbReference type="Pfam" id="PF00136">
    <property type="entry name" value="DNA_pol_B"/>
    <property type="match status" value="1"/>
</dbReference>
<dbReference type="EMBL" id="LVVT01000014">
    <property type="protein sequence ID" value="TQS82830.1"/>
    <property type="molecule type" value="Genomic_DNA"/>
</dbReference>
<keyword evidence="2 7" id="KW-0808">Transferase</keyword>
<dbReference type="Pfam" id="PF03104">
    <property type="entry name" value="DNA_pol_B_exo1"/>
    <property type="match status" value="1"/>
</dbReference>
<dbReference type="GO" id="GO:0006261">
    <property type="term" value="P:DNA-templated DNA replication"/>
    <property type="evidence" value="ECO:0007669"/>
    <property type="project" value="TreeGrafter"/>
</dbReference>